<reference evidence="1 2" key="1">
    <citation type="submission" date="2020-08" db="EMBL/GenBank/DDBJ databases">
        <title>Sequencing the genomes of 1000 actinobacteria strains.</title>
        <authorList>
            <person name="Klenk H.-P."/>
        </authorList>
    </citation>
    <scope>NUCLEOTIDE SEQUENCE [LARGE SCALE GENOMIC DNA]</scope>
    <source>
        <strain evidence="1 2">DSM 20146</strain>
    </source>
</reference>
<dbReference type="Proteomes" id="UP000538196">
    <property type="component" value="Unassembled WGS sequence"/>
</dbReference>
<proteinExistence type="predicted"/>
<sequence>MATNETVLTIDIGASPERVFATLADLDGYPAWLPRTRTSAGGASSAKGTAYTDASLIGTAQGTVREYEPDRLLVFEQAAAPRRSGGSRLAITIRYELTPIDGGTRVVRRGAVSARGLIGIVRPLAAAAIASENRRTLRVLKEHLEQR</sequence>
<dbReference type="EMBL" id="JACHVP010000004">
    <property type="protein sequence ID" value="MBB2968795.1"/>
    <property type="molecule type" value="Genomic_DNA"/>
</dbReference>
<keyword evidence="2" id="KW-1185">Reference proteome</keyword>
<evidence type="ECO:0000313" key="1">
    <source>
        <dbReference type="EMBL" id="MBB2968795.1"/>
    </source>
</evidence>
<dbReference type="AlphaFoldDB" id="A0A7W4YL83"/>
<dbReference type="Pfam" id="PF10604">
    <property type="entry name" value="Polyketide_cyc2"/>
    <property type="match status" value="1"/>
</dbReference>
<name>A0A7W4YL83_LEIAQ</name>
<dbReference type="RefSeq" id="WP_021765195.1">
    <property type="nucleotide sequence ID" value="NZ_JACHVP010000004.1"/>
</dbReference>
<dbReference type="InterPro" id="IPR019587">
    <property type="entry name" value="Polyketide_cyclase/dehydratase"/>
</dbReference>
<comment type="caution">
    <text evidence="1">The sequence shown here is derived from an EMBL/GenBank/DDBJ whole genome shotgun (WGS) entry which is preliminary data.</text>
</comment>
<organism evidence="1 2">
    <name type="scientific">Leifsonia aquatica</name>
    <name type="common">Corynebacterium aquaticum</name>
    <dbReference type="NCBI Taxonomy" id="144185"/>
    <lineage>
        <taxon>Bacteria</taxon>
        <taxon>Bacillati</taxon>
        <taxon>Actinomycetota</taxon>
        <taxon>Actinomycetes</taxon>
        <taxon>Micrococcales</taxon>
        <taxon>Microbacteriaceae</taxon>
        <taxon>Leifsonia</taxon>
    </lineage>
</organism>
<dbReference type="Gene3D" id="3.30.530.20">
    <property type="match status" value="1"/>
</dbReference>
<protein>
    <submittedName>
        <fullName evidence="1">Uncharacterized protein YndB with AHSA1/START domain</fullName>
    </submittedName>
</protein>
<evidence type="ECO:0000313" key="2">
    <source>
        <dbReference type="Proteomes" id="UP000538196"/>
    </source>
</evidence>
<dbReference type="InterPro" id="IPR023393">
    <property type="entry name" value="START-like_dom_sf"/>
</dbReference>
<accession>A0A7W4YL83</accession>
<gene>
    <name evidence="1" type="ORF">FHX33_003571</name>
</gene>
<dbReference type="SUPFAM" id="SSF55961">
    <property type="entry name" value="Bet v1-like"/>
    <property type="match status" value="1"/>
</dbReference>